<evidence type="ECO:0000313" key="2">
    <source>
        <dbReference type="EMBL" id="KMO34190.1"/>
    </source>
</evidence>
<sequence length="60" mass="6429">MPQTDDPDETGRRRALAAIVVLAVLVIGGVWLANTLRRESAREDCLASGRRDCAALQPGP</sequence>
<name>A0A0J6SG48_9HYPH</name>
<protein>
    <submittedName>
        <fullName evidence="2">Uncharacterized protein</fullName>
    </submittedName>
</protein>
<reference evidence="2 3" key="1">
    <citation type="submission" date="2015-03" db="EMBL/GenBank/DDBJ databases">
        <title>Genome sequencing of Methylobacterium tarhaniae DSM 25844.</title>
        <authorList>
            <person name="Chaudhry V."/>
            <person name="Patil P.B."/>
        </authorList>
    </citation>
    <scope>NUCLEOTIDE SEQUENCE [LARGE SCALE GENOMIC DNA]</scope>
    <source>
        <strain evidence="2 3">DSM 25844</strain>
    </source>
</reference>
<gene>
    <name evidence="2" type="ORF">VQ03_23680</name>
</gene>
<feature type="transmembrane region" description="Helical" evidence="1">
    <location>
        <begin position="15"/>
        <end position="33"/>
    </location>
</feature>
<dbReference type="RefSeq" id="WP_048453353.1">
    <property type="nucleotide sequence ID" value="NZ_JBNNPJ010000056.1"/>
</dbReference>
<keyword evidence="1" id="KW-0812">Transmembrane</keyword>
<dbReference type="EMBL" id="LABZ01000185">
    <property type="protein sequence ID" value="KMO34190.1"/>
    <property type="molecule type" value="Genomic_DNA"/>
</dbReference>
<organism evidence="2 3">
    <name type="scientific">Methylobacterium tarhaniae</name>
    <dbReference type="NCBI Taxonomy" id="1187852"/>
    <lineage>
        <taxon>Bacteria</taxon>
        <taxon>Pseudomonadati</taxon>
        <taxon>Pseudomonadota</taxon>
        <taxon>Alphaproteobacteria</taxon>
        <taxon>Hyphomicrobiales</taxon>
        <taxon>Methylobacteriaceae</taxon>
        <taxon>Methylobacterium</taxon>
    </lineage>
</organism>
<dbReference type="Proteomes" id="UP000036449">
    <property type="component" value="Unassembled WGS sequence"/>
</dbReference>
<evidence type="ECO:0000313" key="3">
    <source>
        <dbReference type="Proteomes" id="UP000036449"/>
    </source>
</evidence>
<proteinExistence type="predicted"/>
<dbReference type="PATRIC" id="fig|1187852.3.peg.2389"/>
<dbReference type="AlphaFoldDB" id="A0A0J6SG48"/>
<evidence type="ECO:0000256" key="1">
    <source>
        <dbReference type="SAM" id="Phobius"/>
    </source>
</evidence>
<accession>A0A0J6SG48</accession>
<keyword evidence="1" id="KW-1133">Transmembrane helix</keyword>
<comment type="caution">
    <text evidence="2">The sequence shown here is derived from an EMBL/GenBank/DDBJ whole genome shotgun (WGS) entry which is preliminary data.</text>
</comment>
<keyword evidence="3" id="KW-1185">Reference proteome</keyword>
<keyword evidence="1" id="KW-0472">Membrane</keyword>
<dbReference type="OrthoDB" id="8254787at2"/>